<evidence type="ECO:0008006" key="4">
    <source>
        <dbReference type="Google" id="ProtNLM"/>
    </source>
</evidence>
<organism evidence="2 3">
    <name type="scientific">Neolewinella aquimaris</name>
    <dbReference type="NCBI Taxonomy" id="1835722"/>
    <lineage>
        <taxon>Bacteria</taxon>
        <taxon>Pseudomonadati</taxon>
        <taxon>Bacteroidota</taxon>
        <taxon>Saprospiria</taxon>
        <taxon>Saprospirales</taxon>
        <taxon>Lewinellaceae</taxon>
        <taxon>Neolewinella</taxon>
    </lineage>
</organism>
<dbReference type="Proteomes" id="UP000576209">
    <property type="component" value="Unassembled WGS sequence"/>
</dbReference>
<comment type="caution">
    <text evidence="2">The sequence shown here is derived from an EMBL/GenBank/DDBJ whole genome shotgun (WGS) entry which is preliminary data.</text>
</comment>
<keyword evidence="1" id="KW-0732">Signal</keyword>
<dbReference type="PANTHER" id="PTHR47197">
    <property type="entry name" value="PROTEIN NIRF"/>
    <property type="match status" value="1"/>
</dbReference>
<dbReference type="PROSITE" id="PS51257">
    <property type="entry name" value="PROKAR_LIPOPROTEIN"/>
    <property type="match status" value="1"/>
</dbReference>
<feature type="chain" id="PRO_5033037041" description="Superoxide dismutase" evidence="1">
    <location>
        <begin position="27"/>
        <end position="315"/>
    </location>
</feature>
<sequence>MNTLKYTLFLLASCFLLTACNHEAEADLTNQSVEFRKAFSDLLPLPDGFAPEGIVAGDGNDYFVGSLADGSIYQGNFQSGEGEVIYTPAAGGPAVGLAFDQSTKYLYVAGGGNGGAYVLDTRTKTEVARFDFTGGFVNDVIVTKDAAYFTDSFKPVLYVVDLDKRGRPTGQTSALTLGGEFDFQPGGFNANGIEATPNGDALIVVNTSLGTLYKVDPATGAAIRIDLNGGDVANGDGILLLGKTLYVVQNFQNKIAEIRLQPDYRSGRITDVITDPDFRIPTTVTSKGATLYAVNARFGVTPGPDVAYEVVAVKR</sequence>
<dbReference type="InterPro" id="IPR051200">
    <property type="entry name" value="Host-pathogen_enzymatic-act"/>
</dbReference>
<protein>
    <recommendedName>
        <fullName evidence="4">Superoxide dismutase</fullName>
    </recommendedName>
</protein>
<accession>A0A840ECT2</accession>
<gene>
    <name evidence="2" type="ORF">GGR28_002415</name>
</gene>
<dbReference type="EMBL" id="JACIFF010000006">
    <property type="protein sequence ID" value="MBB4079788.1"/>
    <property type="molecule type" value="Genomic_DNA"/>
</dbReference>
<evidence type="ECO:0000256" key="1">
    <source>
        <dbReference type="SAM" id="SignalP"/>
    </source>
</evidence>
<dbReference type="Gene3D" id="2.130.10.10">
    <property type="entry name" value="YVTN repeat-like/Quinoprotein amine dehydrogenase"/>
    <property type="match status" value="2"/>
</dbReference>
<proteinExistence type="predicted"/>
<dbReference type="PANTHER" id="PTHR47197:SF3">
    <property type="entry name" value="DIHYDRO-HEME D1 DEHYDROGENASE"/>
    <property type="match status" value="1"/>
</dbReference>
<dbReference type="InterPro" id="IPR015943">
    <property type="entry name" value="WD40/YVTN_repeat-like_dom_sf"/>
</dbReference>
<dbReference type="AlphaFoldDB" id="A0A840ECT2"/>
<evidence type="ECO:0000313" key="2">
    <source>
        <dbReference type="EMBL" id="MBB4079788.1"/>
    </source>
</evidence>
<dbReference type="RefSeq" id="WP_183496033.1">
    <property type="nucleotide sequence ID" value="NZ_JACIFF010000006.1"/>
</dbReference>
<keyword evidence="3" id="KW-1185">Reference proteome</keyword>
<dbReference type="SUPFAM" id="SSF63825">
    <property type="entry name" value="YWTD domain"/>
    <property type="match status" value="1"/>
</dbReference>
<reference evidence="2 3" key="1">
    <citation type="submission" date="2020-08" db="EMBL/GenBank/DDBJ databases">
        <title>Genomic Encyclopedia of Type Strains, Phase IV (KMG-IV): sequencing the most valuable type-strain genomes for metagenomic binning, comparative biology and taxonomic classification.</title>
        <authorList>
            <person name="Goeker M."/>
        </authorList>
    </citation>
    <scope>NUCLEOTIDE SEQUENCE [LARGE SCALE GENOMIC DNA]</scope>
    <source>
        <strain evidence="2 3">DSM 105137</strain>
    </source>
</reference>
<name>A0A840ECT2_9BACT</name>
<evidence type="ECO:0000313" key="3">
    <source>
        <dbReference type="Proteomes" id="UP000576209"/>
    </source>
</evidence>
<feature type="signal peptide" evidence="1">
    <location>
        <begin position="1"/>
        <end position="26"/>
    </location>
</feature>